<dbReference type="AlphaFoldDB" id="A0A2Z4NCB8"/>
<protein>
    <submittedName>
        <fullName evidence="1">Uncharacterized protein</fullName>
    </submittedName>
</protein>
<dbReference type="Proteomes" id="UP000250218">
    <property type="component" value="Chromosome"/>
</dbReference>
<evidence type="ECO:0000313" key="2">
    <source>
        <dbReference type="Proteomes" id="UP000250218"/>
    </source>
</evidence>
<dbReference type="KEGG" id="mane:DP065_00230"/>
<keyword evidence="2" id="KW-1185">Reference proteome</keyword>
<name>A0A2Z4NCB8_9BACT</name>
<accession>A0A2Z4NCB8</accession>
<reference evidence="2" key="1">
    <citation type="submission" date="2018-06" db="EMBL/GenBank/DDBJ databases">
        <title>Complete genome sequences of Mycoplasma anatis, M. anseris and M. cloacale type strains.</title>
        <authorList>
            <person name="Grozner D."/>
            <person name="Forro B."/>
            <person name="Sulyok K.M."/>
            <person name="Marton S."/>
            <person name="Kreizinger Z."/>
            <person name="Banyai K."/>
            <person name="Gyuranecz M."/>
        </authorList>
    </citation>
    <scope>NUCLEOTIDE SEQUENCE [LARGE SCALE GENOMIC DNA]</scope>
    <source>
        <strain evidence="2">ATCC 49234</strain>
    </source>
</reference>
<dbReference type="EMBL" id="CP030140">
    <property type="protein sequence ID" value="AWX69192.1"/>
    <property type="molecule type" value="Genomic_DNA"/>
</dbReference>
<organism evidence="1 2">
    <name type="scientific">[Mycoplasma] anseris</name>
    <dbReference type="NCBI Taxonomy" id="92400"/>
    <lineage>
        <taxon>Bacteria</taxon>
        <taxon>Bacillati</taxon>
        <taxon>Mycoplasmatota</taxon>
        <taxon>Mycoplasmoidales</taxon>
        <taxon>Metamycoplasmataceae</taxon>
        <taxon>Metamycoplasma</taxon>
    </lineage>
</organism>
<sequence>MIRQTIAIVKKIHKNLNSKRSLILEIVANINKIKSEKKYKQIELSSKQETCYKFKFWINSRIISL</sequence>
<gene>
    <name evidence="1" type="ORF">DP065_00230</name>
</gene>
<evidence type="ECO:0000313" key="1">
    <source>
        <dbReference type="EMBL" id="AWX69192.1"/>
    </source>
</evidence>
<proteinExistence type="predicted"/>